<dbReference type="EMBL" id="AYZE01000008">
    <property type="protein sequence ID" value="KRM91989.1"/>
    <property type="molecule type" value="Genomic_DNA"/>
</dbReference>
<sequence length="463" mass="50816">MEKKYFQGLEMKFTAFAGKLAANKLLLTLRDSFIIVAATSMIAGFAIMIQNVFIDPTNGLIFGKEGLRLGLLISGSWSAWQASGLFHGLTTTGNLIGLVSNGSLSTFAVLLVVIFSNTFSRKYFPKSKEHMTSVLYALGAFFICMPWNFEYTATGAKKAVNVLNYMDTTYFGTKGVFAALLISGFAVWIYNKILNKNITIKMPDSVPPAVARSFESLIPGVCTMGVFIILTGLSTMFTGQTMPELLLTMLQKPALAISGTAFFAFIAMFSQGFLFWFGIHPTSIWGPIFGLTWNINDTQNMLGQAHHIYSTLFLNFSTVAAGMGALAPVVALMIFSKRASVKKVAKVAVMPAVFNIAEPVLFGLPIILNPIYFIPWVITWPIDFYIGIFFTKIGFIAPIVNNVPWTVPTLISGLLYTGSINGLIVQLIIFVVTVVIYVPFIKMDNRINADESKQLEDQATAEL</sequence>
<proteinExistence type="predicted"/>
<dbReference type="PIRSF" id="PIRSF006351">
    <property type="entry name" value="PTS_EIIC-Cellobiose"/>
    <property type="match status" value="1"/>
</dbReference>
<comment type="subcellular location">
    <subcellularLocation>
        <location evidence="1">Cell membrane</location>
        <topology evidence="1">Multi-pass membrane protein</topology>
    </subcellularLocation>
</comment>
<feature type="transmembrane region" description="Helical" evidence="9">
    <location>
        <begin position="254"/>
        <end position="277"/>
    </location>
</feature>
<reference evidence="11 12" key="1">
    <citation type="journal article" date="2015" name="Genome Announc.">
        <title>Expanding the biotechnology potential of lactobacilli through comparative genomics of 213 strains and associated genera.</title>
        <authorList>
            <person name="Sun Z."/>
            <person name="Harris H.M."/>
            <person name="McCann A."/>
            <person name="Guo C."/>
            <person name="Argimon S."/>
            <person name="Zhang W."/>
            <person name="Yang X."/>
            <person name="Jeffery I.B."/>
            <person name="Cooney J.C."/>
            <person name="Kagawa T.F."/>
            <person name="Liu W."/>
            <person name="Song Y."/>
            <person name="Salvetti E."/>
            <person name="Wrobel A."/>
            <person name="Rasinkangas P."/>
            <person name="Parkhill J."/>
            <person name="Rea M.C."/>
            <person name="O'Sullivan O."/>
            <person name="Ritari J."/>
            <person name="Douillard F.P."/>
            <person name="Paul Ross R."/>
            <person name="Yang R."/>
            <person name="Briner A.E."/>
            <person name="Felis G.E."/>
            <person name="de Vos W.M."/>
            <person name="Barrangou R."/>
            <person name="Klaenhammer T.R."/>
            <person name="Caufield P.W."/>
            <person name="Cui Y."/>
            <person name="Zhang H."/>
            <person name="O'Toole P.W."/>
        </authorList>
    </citation>
    <scope>NUCLEOTIDE SEQUENCE [LARGE SCALE GENOMIC DNA]</scope>
    <source>
        <strain evidence="11 12">DSM 21116</strain>
    </source>
</reference>
<evidence type="ECO:0000256" key="5">
    <source>
        <dbReference type="ARBA" id="ARBA00022692"/>
    </source>
</evidence>
<feature type="transmembrane region" description="Helical" evidence="9">
    <location>
        <begin position="347"/>
        <end position="368"/>
    </location>
</feature>
<dbReference type="PANTHER" id="PTHR33989:SF4">
    <property type="entry name" value="PTS SYSTEM N,N'-DIACETYLCHITOBIOSE-SPECIFIC EIIC COMPONENT"/>
    <property type="match status" value="1"/>
</dbReference>
<keyword evidence="3 8" id="KW-1003">Cell membrane</keyword>
<keyword evidence="6 9" id="KW-1133">Transmembrane helix</keyword>
<comment type="function">
    <text evidence="8">The phosphoenolpyruvate-dependent sugar phosphotransferase system (PTS), a major carbohydrate active -transport system, catalyzes the phosphorylation of incoming sugar substrates concomitant with their translocation across the cell membrane.</text>
</comment>
<gene>
    <name evidence="11" type="ORF">FC80_GL000169</name>
</gene>
<dbReference type="PATRIC" id="fig|1423729.3.peg.171"/>
<feature type="transmembrane region" description="Helical" evidence="9">
    <location>
        <begin position="210"/>
        <end position="234"/>
    </location>
</feature>
<dbReference type="STRING" id="1423729.FC80_GL000169"/>
<keyword evidence="4 8" id="KW-0762">Sugar transport</keyword>
<feature type="transmembrane region" description="Helical" evidence="9">
    <location>
        <begin position="131"/>
        <end position="149"/>
    </location>
</feature>
<keyword evidence="2 8" id="KW-0813">Transport</keyword>
<dbReference type="InterPro" id="IPR004796">
    <property type="entry name" value="PTS_IIC_cello"/>
</dbReference>
<comment type="caution">
    <text evidence="11">The sequence shown here is derived from an EMBL/GenBank/DDBJ whole genome shotgun (WGS) entry which is preliminary data.</text>
</comment>
<evidence type="ECO:0000256" key="4">
    <source>
        <dbReference type="ARBA" id="ARBA00022597"/>
    </source>
</evidence>
<feature type="domain" description="PTS EIIC type-3" evidence="10">
    <location>
        <begin position="9"/>
        <end position="440"/>
    </location>
</feature>
<feature type="transmembrane region" description="Helical" evidence="9">
    <location>
        <begin position="169"/>
        <end position="190"/>
    </location>
</feature>
<keyword evidence="5 9" id="KW-0812">Transmembrane</keyword>
<dbReference type="AlphaFoldDB" id="A0A0R2CKW1"/>
<feature type="transmembrane region" description="Helical" evidence="9">
    <location>
        <begin position="420"/>
        <end position="440"/>
    </location>
</feature>
<evidence type="ECO:0000256" key="9">
    <source>
        <dbReference type="SAM" id="Phobius"/>
    </source>
</evidence>
<feature type="transmembrane region" description="Helical" evidence="9">
    <location>
        <begin position="33"/>
        <end position="54"/>
    </location>
</feature>
<feature type="transmembrane region" description="Helical" evidence="9">
    <location>
        <begin position="380"/>
        <end position="400"/>
    </location>
</feature>
<feature type="transmembrane region" description="Helical" evidence="9">
    <location>
        <begin position="95"/>
        <end position="119"/>
    </location>
</feature>
<dbReference type="NCBIfam" id="TIGR00410">
    <property type="entry name" value="lacE"/>
    <property type="match status" value="1"/>
</dbReference>
<dbReference type="GO" id="GO:0008982">
    <property type="term" value="F:protein-N(PI)-phosphohistidine-sugar phosphotransferase activity"/>
    <property type="evidence" value="ECO:0007669"/>
    <property type="project" value="UniProtKB-UniRule"/>
</dbReference>
<evidence type="ECO:0000256" key="3">
    <source>
        <dbReference type="ARBA" id="ARBA00022475"/>
    </source>
</evidence>
<dbReference type="RefSeq" id="WP_057828464.1">
    <property type="nucleotide sequence ID" value="NZ_AYZE01000008.1"/>
</dbReference>
<keyword evidence="12" id="KW-1185">Reference proteome</keyword>
<dbReference type="PANTHER" id="PTHR33989">
    <property type="match status" value="1"/>
</dbReference>
<dbReference type="InterPro" id="IPR004501">
    <property type="entry name" value="PTS_EIIC_3"/>
</dbReference>
<dbReference type="Pfam" id="PF02378">
    <property type="entry name" value="PTS_EIIC"/>
    <property type="match status" value="1"/>
</dbReference>
<evidence type="ECO:0000256" key="8">
    <source>
        <dbReference type="PIRNR" id="PIRNR006351"/>
    </source>
</evidence>
<dbReference type="PROSITE" id="PS51105">
    <property type="entry name" value="PTS_EIIC_TYPE_3"/>
    <property type="match status" value="1"/>
</dbReference>
<dbReference type="InterPro" id="IPR051088">
    <property type="entry name" value="PTS_Sugar-EIIC/EIIB"/>
</dbReference>
<evidence type="ECO:0000313" key="12">
    <source>
        <dbReference type="Proteomes" id="UP000051131"/>
    </source>
</evidence>
<name>A0A0R2CKW1_9LACO</name>
<evidence type="ECO:0000256" key="7">
    <source>
        <dbReference type="ARBA" id="ARBA00023136"/>
    </source>
</evidence>
<feature type="transmembrane region" description="Helical" evidence="9">
    <location>
        <begin position="312"/>
        <end position="335"/>
    </location>
</feature>
<evidence type="ECO:0000313" key="11">
    <source>
        <dbReference type="EMBL" id="KRM91989.1"/>
    </source>
</evidence>
<accession>A0A0R2CKW1</accession>
<dbReference type="OrthoDB" id="1641940at2"/>
<evidence type="ECO:0000256" key="2">
    <source>
        <dbReference type="ARBA" id="ARBA00022448"/>
    </source>
</evidence>
<protein>
    <recommendedName>
        <fullName evidence="8">Permease IIC component</fullName>
    </recommendedName>
</protein>
<dbReference type="GO" id="GO:0009401">
    <property type="term" value="P:phosphoenolpyruvate-dependent sugar phosphotransferase system"/>
    <property type="evidence" value="ECO:0007669"/>
    <property type="project" value="InterPro"/>
</dbReference>
<dbReference type="Proteomes" id="UP000051131">
    <property type="component" value="Unassembled WGS sequence"/>
</dbReference>
<evidence type="ECO:0000256" key="6">
    <source>
        <dbReference type="ARBA" id="ARBA00022989"/>
    </source>
</evidence>
<dbReference type="InterPro" id="IPR003352">
    <property type="entry name" value="PTS_EIIC"/>
</dbReference>
<dbReference type="GO" id="GO:0005886">
    <property type="term" value="C:plasma membrane"/>
    <property type="evidence" value="ECO:0007669"/>
    <property type="project" value="UniProtKB-SubCell"/>
</dbReference>
<organism evidence="11 12">
    <name type="scientific">Liquorilactobacillus cacaonum DSM 21116</name>
    <dbReference type="NCBI Taxonomy" id="1423729"/>
    <lineage>
        <taxon>Bacteria</taxon>
        <taxon>Bacillati</taxon>
        <taxon>Bacillota</taxon>
        <taxon>Bacilli</taxon>
        <taxon>Lactobacillales</taxon>
        <taxon>Lactobacillaceae</taxon>
        <taxon>Liquorilactobacillus</taxon>
    </lineage>
</organism>
<keyword evidence="7 8" id="KW-0472">Membrane</keyword>
<evidence type="ECO:0000256" key="1">
    <source>
        <dbReference type="ARBA" id="ARBA00004651"/>
    </source>
</evidence>
<evidence type="ECO:0000259" key="10">
    <source>
        <dbReference type="PROSITE" id="PS51105"/>
    </source>
</evidence>